<gene>
    <name evidence="2" type="ORF">CJ030_MR6G024612</name>
</gene>
<dbReference type="PANTHER" id="PTHR33385:SF4">
    <property type="entry name" value="PROTEIN XRI1"/>
    <property type="match status" value="1"/>
</dbReference>
<dbReference type="InterPro" id="IPR039933">
    <property type="entry name" value="XRI1"/>
</dbReference>
<dbReference type="AlphaFoldDB" id="A0A6A1VGG4"/>
<dbReference type="EMBL" id="RXIC02000024">
    <property type="protein sequence ID" value="KAB1210170.1"/>
    <property type="molecule type" value="Genomic_DNA"/>
</dbReference>
<name>A0A6A1VGG4_9ROSI</name>
<reference evidence="2 3" key="1">
    <citation type="journal article" date="2019" name="Plant Biotechnol. J.">
        <title>The red bayberry genome and genetic basis of sex determination.</title>
        <authorList>
            <person name="Jia H.M."/>
            <person name="Jia H.J."/>
            <person name="Cai Q.L."/>
            <person name="Wang Y."/>
            <person name="Zhao H.B."/>
            <person name="Yang W.F."/>
            <person name="Wang G.Y."/>
            <person name="Li Y.H."/>
            <person name="Zhan D.L."/>
            <person name="Shen Y.T."/>
            <person name="Niu Q.F."/>
            <person name="Chang L."/>
            <person name="Qiu J."/>
            <person name="Zhao L."/>
            <person name="Xie H.B."/>
            <person name="Fu W.Y."/>
            <person name="Jin J."/>
            <person name="Li X.W."/>
            <person name="Jiao Y."/>
            <person name="Zhou C.C."/>
            <person name="Tu T."/>
            <person name="Chai C.Y."/>
            <person name="Gao J.L."/>
            <person name="Fan L.J."/>
            <person name="van de Weg E."/>
            <person name="Wang J.Y."/>
            <person name="Gao Z.S."/>
        </authorList>
    </citation>
    <scope>NUCLEOTIDE SEQUENCE [LARGE SCALE GENOMIC DNA]</scope>
    <source>
        <tissue evidence="2">Leaves</tissue>
    </source>
</reference>
<dbReference type="OrthoDB" id="1913204at2759"/>
<dbReference type="PANTHER" id="PTHR33385">
    <property type="entry name" value="PROTEIN XRI1"/>
    <property type="match status" value="1"/>
</dbReference>
<dbReference type="GO" id="GO:0007140">
    <property type="term" value="P:male meiotic nuclear division"/>
    <property type="evidence" value="ECO:0007669"/>
    <property type="project" value="InterPro"/>
</dbReference>
<accession>A0A6A1VGG4</accession>
<comment type="caution">
    <text evidence="2">The sequence shown here is derived from an EMBL/GenBank/DDBJ whole genome shotgun (WGS) entry which is preliminary data.</text>
</comment>
<evidence type="ECO:0000256" key="1">
    <source>
        <dbReference type="SAM" id="Phobius"/>
    </source>
</evidence>
<keyword evidence="1" id="KW-0812">Transmembrane</keyword>
<sequence>MTESRQDCYGDDVICIDIHLQFGIDVKLPSSPLLAYCYFFFTFLIFVFLSPNRVGSKINSMPVLWHSSTQPTVYICYGYYSKSSSISTLFNVQERADSLEEFFPESSYWDSGALGNAPVITNESLDQPSEDWLAECFNETEMNINADDVNFSGASDIQFDISELCDSPPDYEAKVVQQHVSRTPQKIIFKGRKSFIRAPSKLAGSVAYPFAFIKPSGAHGDVTLKEINQRILTPPPSKLKQAIEDPVVSYPTSAFSESL</sequence>
<organism evidence="2 3">
    <name type="scientific">Morella rubra</name>
    <name type="common">Chinese bayberry</name>
    <dbReference type="NCBI Taxonomy" id="262757"/>
    <lineage>
        <taxon>Eukaryota</taxon>
        <taxon>Viridiplantae</taxon>
        <taxon>Streptophyta</taxon>
        <taxon>Embryophyta</taxon>
        <taxon>Tracheophyta</taxon>
        <taxon>Spermatophyta</taxon>
        <taxon>Magnoliopsida</taxon>
        <taxon>eudicotyledons</taxon>
        <taxon>Gunneridae</taxon>
        <taxon>Pentapetalae</taxon>
        <taxon>rosids</taxon>
        <taxon>fabids</taxon>
        <taxon>Fagales</taxon>
        <taxon>Myricaceae</taxon>
        <taxon>Morella</taxon>
    </lineage>
</organism>
<dbReference type="GO" id="GO:0007143">
    <property type="term" value="P:female meiotic nuclear division"/>
    <property type="evidence" value="ECO:0007669"/>
    <property type="project" value="InterPro"/>
</dbReference>
<evidence type="ECO:0000313" key="3">
    <source>
        <dbReference type="Proteomes" id="UP000516437"/>
    </source>
</evidence>
<keyword evidence="1" id="KW-1133">Transmembrane helix</keyword>
<proteinExistence type="predicted"/>
<evidence type="ECO:0000313" key="2">
    <source>
        <dbReference type="EMBL" id="KAB1210170.1"/>
    </source>
</evidence>
<dbReference type="Proteomes" id="UP000516437">
    <property type="component" value="Chromosome 6"/>
</dbReference>
<keyword evidence="3" id="KW-1185">Reference proteome</keyword>
<keyword evidence="1" id="KW-0472">Membrane</keyword>
<protein>
    <submittedName>
        <fullName evidence="2">Protein XRI1</fullName>
    </submittedName>
</protein>
<feature type="transmembrane region" description="Helical" evidence="1">
    <location>
        <begin position="33"/>
        <end position="51"/>
    </location>
</feature>